<protein>
    <submittedName>
        <fullName evidence="2">Uncharacterized protein</fullName>
    </submittedName>
</protein>
<sequence length="194" mass="21182">MEDRWTNLNHASKEDLKIGEDLRDLRNLKICGDQGGAGVRNLKIRDLRQNSALDGAYLLGQQTCLPIPSHAPLSPVLVRTQPGPTARRRRSSPPCSPPCTPAVLLQLPSPPALRWRASSPAAPPRRLPPQRVFSTAARSQMRRAPPAPRCSSCSSLFQWRPVPSDGARARRPCPMTFPPMVLDLPGAAPSHNST</sequence>
<dbReference type="Proteomes" id="UP000000768">
    <property type="component" value="Chromosome 3"/>
</dbReference>
<keyword evidence="3" id="KW-1185">Reference proteome</keyword>
<dbReference type="InParanoid" id="A0A1W0W0T5"/>
<proteinExistence type="predicted"/>
<evidence type="ECO:0000313" key="3">
    <source>
        <dbReference type="Proteomes" id="UP000000768"/>
    </source>
</evidence>
<reference evidence="2 3" key="1">
    <citation type="journal article" date="2009" name="Nature">
        <title>The Sorghum bicolor genome and the diversification of grasses.</title>
        <authorList>
            <person name="Paterson A.H."/>
            <person name="Bowers J.E."/>
            <person name="Bruggmann R."/>
            <person name="Dubchak I."/>
            <person name="Grimwood J."/>
            <person name="Gundlach H."/>
            <person name="Haberer G."/>
            <person name="Hellsten U."/>
            <person name="Mitros T."/>
            <person name="Poliakov A."/>
            <person name="Schmutz J."/>
            <person name="Spannagl M."/>
            <person name="Tang H."/>
            <person name="Wang X."/>
            <person name="Wicker T."/>
            <person name="Bharti A.K."/>
            <person name="Chapman J."/>
            <person name="Feltus F.A."/>
            <person name="Gowik U."/>
            <person name="Grigoriev I.V."/>
            <person name="Lyons E."/>
            <person name="Maher C.A."/>
            <person name="Martis M."/>
            <person name="Narechania A."/>
            <person name="Otillar R.P."/>
            <person name="Penning B.W."/>
            <person name="Salamov A.A."/>
            <person name="Wang Y."/>
            <person name="Zhang L."/>
            <person name="Carpita N.C."/>
            <person name="Freeling M."/>
            <person name="Gingle A.R."/>
            <person name="Hash C.T."/>
            <person name="Keller B."/>
            <person name="Klein P."/>
            <person name="Kresovich S."/>
            <person name="McCann M.C."/>
            <person name="Ming R."/>
            <person name="Peterson D.G."/>
            <person name="Mehboob-ur-Rahman"/>
            <person name="Ware D."/>
            <person name="Westhoff P."/>
            <person name="Mayer K.F."/>
            <person name="Messing J."/>
            <person name="Rokhsar D.S."/>
        </authorList>
    </citation>
    <scope>NUCLEOTIDE SEQUENCE [LARGE SCALE GENOMIC DNA]</scope>
    <source>
        <strain evidence="3">cv. BTx623</strain>
    </source>
</reference>
<evidence type="ECO:0000313" key="2">
    <source>
        <dbReference type="EMBL" id="OQU87988.1"/>
    </source>
</evidence>
<feature type="region of interest" description="Disordered" evidence="1">
    <location>
        <begin position="80"/>
        <end position="100"/>
    </location>
</feature>
<reference evidence="3" key="2">
    <citation type="journal article" date="2018" name="Plant J.">
        <title>The Sorghum bicolor reference genome: improved assembly, gene annotations, a transcriptome atlas, and signatures of genome organization.</title>
        <authorList>
            <person name="McCormick R.F."/>
            <person name="Truong S.K."/>
            <person name="Sreedasyam A."/>
            <person name="Jenkins J."/>
            <person name="Shu S."/>
            <person name="Sims D."/>
            <person name="Kennedy M."/>
            <person name="Amirebrahimi M."/>
            <person name="Weers B.D."/>
            <person name="McKinley B."/>
            <person name="Mattison A."/>
            <person name="Morishige D.T."/>
            <person name="Grimwood J."/>
            <person name="Schmutz J."/>
            <person name="Mullet J.E."/>
        </authorList>
    </citation>
    <scope>NUCLEOTIDE SEQUENCE [LARGE SCALE GENOMIC DNA]</scope>
    <source>
        <strain evidence="3">cv. BTx623</strain>
    </source>
</reference>
<dbReference type="Gramene" id="OQU87988">
    <property type="protein sequence ID" value="OQU87988"/>
    <property type="gene ID" value="SORBI_3003G378201"/>
</dbReference>
<dbReference type="AlphaFoldDB" id="A0A1W0W0T5"/>
<accession>A0A1W0W0T5</accession>
<evidence type="ECO:0000256" key="1">
    <source>
        <dbReference type="SAM" id="MobiDB-lite"/>
    </source>
</evidence>
<organism evidence="2 3">
    <name type="scientific">Sorghum bicolor</name>
    <name type="common">Sorghum</name>
    <name type="synonym">Sorghum vulgare</name>
    <dbReference type="NCBI Taxonomy" id="4558"/>
    <lineage>
        <taxon>Eukaryota</taxon>
        <taxon>Viridiplantae</taxon>
        <taxon>Streptophyta</taxon>
        <taxon>Embryophyta</taxon>
        <taxon>Tracheophyta</taxon>
        <taxon>Spermatophyta</taxon>
        <taxon>Magnoliopsida</taxon>
        <taxon>Liliopsida</taxon>
        <taxon>Poales</taxon>
        <taxon>Poaceae</taxon>
        <taxon>PACMAD clade</taxon>
        <taxon>Panicoideae</taxon>
        <taxon>Andropogonodae</taxon>
        <taxon>Andropogoneae</taxon>
        <taxon>Sorghinae</taxon>
        <taxon>Sorghum</taxon>
    </lineage>
</organism>
<gene>
    <name evidence="2" type="ORF">SORBI_3003G378201</name>
</gene>
<dbReference type="EMBL" id="CM000762">
    <property type="protein sequence ID" value="OQU87988.1"/>
    <property type="molecule type" value="Genomic_DNA"/>
</dbReference>
<name>A0A1W0W0T5_SORBI</name>